<dbReference type="SUPFAM" id="SSF51556">
    <property type="entry name" value="Metallo-dependent hydrolases"/>
    <property type="match status" value="1"/>
</dbReference>
<keyword evidence="1" id="KW-0456">Lyase</keyword>
<dbReference type="PANTHER" id="PTHR21240:SF28">
    <property type="entry name" value="ISO-OROTATE DECARBOXYLASE (EUROFUNG)"/>
    <property type="match status" value="1"/>
</dbReference>
<evidence type="ECO:0000259" key="2">
    <source>
        <dbReference type="Pfam" id="PF04909"/>
    </source>
</evidence>
<comment type="caution">
    <text evidence="3">The sequence shown here is derived from an EMBL/GenBank/DDBJ whole genome shotgun (WGS) entry which is preliminary data.</text>
</comment>
<dbReference type="EMBL" id="BAAAHE010000007">
    <property type="protein sequence ID" value="GAA0607604.1"/>
    <property type="molecule type" value="Genomic_DNA"/>
</dbReference>
<feature type="domain" description="Amidohydrolase-related" evidence="2">
    <location>
        <begin position="138"/>
        <end position="401"/>
    </location>
</feature>
<dbReference type="Gene3D" id="3.20.20.140">
    <property type="entry name" value="Metal-dependent hydrolases"/>
    <property type="match status" value="1"/>
</dbReference>
<evidence type="ECO:0000313" key="4">
    <source>
        <dbReference type="Proteomes" id="UP001500957"/>
    </source>
</evidence>
<dbReference type="RefSeq" id="WP_344601626.1">
    <property type="nucleotide sequence ID" value="NZ_BAAAHE010000007.1"/>
</dbReference>
<accession>A0ABN1GAQ9</accession>
<dbReference type="Pfam" id="PF04909">
    <property type="entry name" value="Amidohydro_2"/>
    <property type="match status" value="1"/>
</dbReference>
<dbReference type="InterPro" id="IPR032466">
    <property type="entry name" value="Metal_Hydrolase"/>
</dbReference>
<dbReference type="PANTHER" id="PTHR21240">
    <property type="entry name" value="2-AMINO-3-CARBOXYLMUCONATE-6-SEMIALDEHYDE DECARBOXYLASE"/>
    <property type="match status" value="1"/>
</dbReference>
<dbReference type="InterPro" id="IPR032465">
    <property type="entry name" value="ACMSD"/>
</dbReference>
<protein>
    <submittedName>
        <fullName evidence="3">Amidohydrolase family protein</fullName>
    </submittedName>
</protein>
<sequence>MSSTFPTNAELNSGPGERAIIISSDGHATAPMKDYAAYIPAAYQEDFAEFCVEFEKVGARTTDPASLRNRMDEYLVEEWIETVIEPGRLEGQGDPHKRVKELNHEGIAGEILFPDFGLPWELHPPLKAALIGYKRSPEKVEIANKAHNRWLADFCSAYPDRFGGLAVVSFADVDDTIAEIRWAKENGLIGIALPSLDESTPFFHSRHDPIWEVLQELEMPINSHTAISSISTHMATGTLMAVPHPACAVPMMTAQAFFSTQQILTHMIWGGVFERFPGLNLVMTEQGSGWVISALQSMDYTWEKSYLRRDVREVVKEKPSFYFQRQCHMGSSLFSRAEAIARHEIGIDKIQIGMDYPHHEGTWGAGPGTLDWLRSTLGAAGASPEDARKMLSENAAKLWGFDLDKLRPVADEIGLKMDALLTPNDYDFFPRGDVHKPLATAF</sequence>
<evidence type="ECO:0000313" key="3">
    <source>
        <dbReference type="EMBL" id="GAA0607604.1"/>
    </source>
</evidence>
<evidence type="ECO:0000256" key="1">
    <source>
        <dbReference type="ARBA" id="ARBA00023239"/>
    </source>
</evidence>
<organism evidence="3 4">
    <name type="scientific">Sporichthya brevicatena</name>
    <dbReference type="NCBI Taxonomy" id="171442"/>
    <lineage>
        <taxon>Bacteria</taxon>
        <taxon>Bacillati</taxon>
        <taxon>Actinomycetota</taxon>
        <taxon>Actinomycetes</taxon>
        <taxon>Sporichthyales</taxon>
        <taxon>Sporichthyaceae</taxon>
        <taxon>Sporichthya</taxon>
    </lineage>
</organism>
<reference evidence="3 4" key="1">
    <citation type="journal article" date="2019" name="Int. J. Syst. Evol. Microbiol.">
        <title>The Global Catalogue of Microorganisms (GCM) 10K type strain sequencing project: providing services to taxonomists for standard genome sequencing and annotation.</title>
        <authorList>
            <consortium name="The Broad Institute Genomics Platform"/>
            <consortium name="The Broad Institute Genome Sequencing Center for Infectious Disease"/>
            <person name="Wu L."/>
            <person name="Ma J."/>
        </authorList>
    </citation>
    <scope>NUCLEOTIDE SEQUENCE [LARGE SCALE GENOMIC DNA]</scope>
    <source>
        <strain evidence="3 4">JCM 10671</strain>
    </source>
</reference>
<proteinExistence type="predicted"/>
<dbReference type="Proteomes" id="UP001500957">
    <property type="component" value="Unassembled WGS sequence"/>
</dbReference>
<name>A0ABN1GAQ9_9ACTN</name>
<dbReference type="InterPro" id="IPR006680">
    <property type="entry name" value="Amidohydro-rel"/>
</dbReference>
<gene>
    <name evidence="3" type="ORF">GCM10009547_06910</name>
</gene>
<keyword evidence="4" id="KW-1185">Reference proteome</keyword>